<dbReference type="PANTHER" id="PTHR47481:SF7">
    <property type="entry name" value="CCHC-TYPE DOMAIN-CONTAINING PROTEIN"/>
    <property type="match status" value="1"/>
</dbReference>
<dbReference type="Proteomes" id="UP000279307">
    <property type="component" value="Chromosome 3"/>
</dbReference>
<dbReference type="InterPro" id="IPR036875">
    <property type="entry name" value="Znf_CCHC_sf"/>
</dbReference>
<dbReference type="EMBL" id="QOIP01000003">
    <property type="protein sequence ID" value="RLU24725.1"/>
    <property type="molecule type" value="Genomic_DNA"/>
</dbReference>
<accession>A0A3L8DXB9</accession>
<reference evidence="4" key="2">
    <citation type="submission" date="2018-07" db="EMBL/GenBank/DDBJ databases">
        <authorList>
            <person name="Mckenzie S.K."/>
            <person name="Kronauer D.J.C."/>
        </authorList>
    </citation>
    <scope>NUCLEOTIDE SEQUENCE</scope>
    <source>
        <strain evidence="4">Clonal line C1</strain>
    </source>
</reference>
<reference evidence="4" key="1">
    <citation type="journal article" date="2018" name="Genome Res.">
        <title>The genomic architecture and molecular evolution of ant odorant receptors.</title>
        <authorList>
            <person name="McKenzie S.K."/>
            <person name="Kronauer D.J.C."/>
        </authorList>
    </citation>
    <scope>NUCLEOTIDE SEQUENCE [LARGE SCALE GENOMIC DNA]</scope>
    <source>
        <strain evidence="4">Clonal line C1</strain>
    </source>
</reference>
<feature type="domain" description="CCHC-type" evidence="3">
    <location>
        <begin position="240"/>
        <end position="256"/>
    </location>
</feature>
<dbReference type="AlphaFoldDB" id="A0A3L8DXB9"/>
<dbReference type="GO" id="GO:0008270">
    <property type="term" value="F:zinc ion binding"/>
    <property type="evidence" value="ECO:0007669"/>
    <property type="project" value="UniProtKB-KW"/>
</dbReference>
<dbReference type="InterPro" id="IPR001878">
    <property type="entry name" value="Znf_CCHC"/>
</dbReference>
<keyword evidence="1" id="KW-0479">Metal-binding</keyword>
<feature type="coiled-coil region" evidence="2">
    <location>
        <begin position="131"/>
        <end position="158"/>
    </location>
</feature>
<dbReference type="GO" id="GO:0003676">
    <property type="term" value="F:nucleic acid binding"/>
    <property type="evidence" value="ECO:0007669"/>
    <property type="project" value="InterPro"/>
</dbReference>
<comment type="caution">
    <text evidence="4">The sequence shown here is derived from an EMBL/GenBank/DDBJ whole genome shotgun (WGS) entry which is preliminary data.</text>
</comment>
<evidence type="ECO:0000256" key="2">
    <source>
        <dbReference type="SAM" id="Coils"/>
    </source>
</evidence>
<dbReference type="Pfam" id="PF00098">
    <property type="entry name" value="zf-CCHC"/>
    <property type="match status" value="1"/>
</dbReference>
<keyword evidence="1" id="KW-0862">Zinc</keyword>
<keyword evidence="1" id="KW-0863">Zinc-finger</keyword>
<dbReference type="PROSITE" id="PS50158">
    <property type="entry name" value="ZF_CCHC"/>
    <property type="match status" value="1"/>
</dbReference>
<sequence length="398" mass="44727">MANSIVKIELPAAAKLRTGNYKLWRFNIERHLKNHNVWEYVVDYKKPVKADGEADAVFAAREGAFNPKNIVAELIISNSIEESEVDHIMTCESAYETWTALQRVHEKKDPTSKLAASQAFHDYHYETGMEMSKYIANVKNLTRRCKNLNDELSETSVMAKLLQELPAKYRSVATIWRNKSEKDQHLHELCAMLEHEEAAQDADDLATAKMEALNVKQDNKKKMQHKKTLKSIQKKKEPIRCFNCEGIGHVAAKCPKESIRCFNCDGLGHVAVKYPSDKRENTSKQKSVEKSSGVMTLAADAILETDGEWLADSGASAHITGRREWFSSFESMSAKFSLANSEQVEIKGCGEVKVECLVDEQWQSATLKKVFFIPGFKKNLFSIGAAGELGVICQTGKD</sequence>
<proteinExistence type="predicted"/>
<protein>
    <recommendedName>
        <fullName evidence="3">CCHC-type domain-containing protein</fullName>
    </recommendedName>
</protein>
<dbReference type="Pfam" id="PF22936">
    <property type="entry name" value="Pol_BBD"/>
    <property type="match status" value="1"/>
</dbReference>
<dbReference type="SMART" id="SM00343">
    <property type="entry name" value="ZnF_C2HC"/>
    <property type="match status" value="2"/>
</dbReference>
<evidence type="ECO:0000256" key="1">
    <source>
        <dbReference type="PROSITE-ProRule" id="PRU00047"/>
    </source>
</evidence>
<dbReference type="OrthoDB" id="8063677at2759"/>
<name>A0A3L8DXB9_OOCBI</name>
<evidence type="ECO:0000313" key="4">
    <source>
        <dbReference type="EMBL" id="RLU24725.1"/>
    </source>
</evidence>
<dbReference type="SUPFAM" id="SSF57756">
    <property type="entry name" value="Retrovirus zinc finger-like domains"/>
    <property type="match status" value="1"/>
</dbReference>
<gene>
    <name evidence="4" type="ORF">DMN91_002815</name>
</gene>
<keyword evidence="2" id="KW-0175">Coiled coil</keyword>
<dbReference type="PANTHER" id="PTHR47481">
    <property type="match status" value="1"/>
</dbReference>
<dbReference type="Pfam" id="PF14223">
    <property type="entry name" value="Retrotran_gag_2"/>
    <property type="match status" value="1"/>
</dbReference>
<dbReference type="InterPro" id="IPR054722">
    <property type="entry name" value="PolX-like_BBD"/>
</dbReference>
<organism evidence="4">
    <name type="scientific">Ooceraea biroi</name>
    <name type="common">Clonal raider ant</name>
    <name type="synonym">Cerapachys biroi</name>
    <dbReference type="NCBI Taxonomy" id="2015173"/>
    <lineage>
        <taxon>Eukaryota</taxon>
        <taxon>Metazoa</taxon>
        <taxon>Ecdysozoa</taxon>
        <taxon>Arthropoda</taxon>
        <taxon>Hexapoda</taxon>
        <taxon>Insecta</taxon>
        <taxon>Pterygota</taxon>
        <taxon>Neoptera</taxon>
        <taxon>Endopterygota</taxon>
        <taxon>Hymenoptera</taxon>
        <taxon>Apocrita</taxon>
        <taxon>Aculeata</taxon>
        <taxon>Formicoidea</taxon>
        <taxon>Formicidae</taxon>
        <taxon>Dorylinae</taxon>
        <taxon>Ooceraea</taxon>
    </lineage>
</organism>
<dbReference type="Gene3D" id="4.10.60.10">
    <property type="entry name" value="Zinc finger, CCHC-type"/>
    <property type="match status" value="1"/>
</dbReference>
<evidence type="ECO:0000259" key="3">
    <source>
        <dbReference type="PROSITE" id="PS50158"/>
    </source>
</evidence>